<dbReference type="GO" id="GO:0016020">
    <property type="term" value="C:membrane"/>
    <property type="evidence" value="ECO:0007669"/>
    <property type="project" value="InterPro"/>
</dbReference>
<dbReference type="GO" id="GO:0022857">
    <property type="term" value="F:transmembrane transporter activity"/>
    <property type="evidence" value="ECO:0007669"/>
    <property type="project" value="InterPro"/>
</dbReference>
<dbReference type="Gene3D" id="2.40.30.170">
    <property type="match status" value="1"/>
</dbReference>
<proteinExistence type="inferred from homology"/>
<comment type="caution">
    <text evidence="6">The sequence shown here is derived from an EMBL/GenBank/DDBJ whole genome shotgun (WGS) entry which is preliminary data.</text>
</comment>
<evidence type="ECO:0000259" key="5">
    <source>
        <dbReference type="Pfam" id="PF25975"/>
    </source>
</evidence>
<comment type="similarity">
    <text evidence="1">Belongs to the membrane fusion protein (MFP) (TC 8.A.1) family.</text>
</comment>
<accession>A0A2W5ERZ6</accession>
<dbReference type="Gene3D" id="2.40.50.100">
    <property type="match status" value="1"/>
</dbReference>
<feature type="signal peptide" evidence="3">
    <location>
        <begin position="1"/>
        <end position="27"/>
    </location>
</feature>
<protein>
    <submittedName>
        <fullName evidence="6">Efflux RND transporter periplasmic adaptor subunit</fullName>
    </submittedName>
</protein>
<feature type="chain" id="PRO_5016007211" evidence="3">
    <location>
        <begin position="28"/>
        <end position="381"/>
    </location>
</feature>
<dbReference type="Proteomes" id="UP000249645">
    <property type="component" value="Unassembled WGS sequence"/>
</dbReference>
<reference evidence="6 7" key="1">
    <citation type="submission" date="2017-11" db="EMBL/GenBank/DDBJ databases">
        <title>Infants hospitalized years apart are colonized by the same room-sourced microbial strains.</title>
        <authorList>
            <person name="Brooks B."/>
            <person name="Olm M.R."/>
            <person name="Firek B.A."/>
            <person name="Baker R."/>
            <person name="Thomas B.C."/>
            <person name="Morowitz M.J."/>
            <person name="Banfield J.F."/>
        </authorList>
    </citation>
    <scope>NUCLEOTIDE SEQUENCE [LARGE SCALE GENOMIC DNA]</scope>
    <source>
        <strain evidence="6">S2_009_000_R2_76</strain>
    </source>
</reference>
<dbReference type="InterPro" id="IPR058649">
    <property type="entry name" value="CzcB_C"/>
</dbReference>
<dbReference type="PANTHER" id="PTHR30097:SF16">
    <property type="entry name" value="CATION EFFLUX SYSTEM (CZCB-LIKE)"/>
    <property type="match status" value="1"/>
</dbReference>
<dbReference type="Pfam" id="PF25975">
    <property type="entry name" value="CzcB_C"/>
    <property type="match status" value="1"/>
</dbReference>
<evidence type="ECO:0000256" key="2">
    <source>
        <dbReference type="ARBA" id="ARBA00022448"/>
    </source>
</evidence>
<organism evidence="6 7">
    <name type="scientific">Pseudopedobacter saltans</name>
    <dbReference type="NCBI Taxonomy" id="151895"/>
    <lineage>
        <taxon>Bacteria</taxon>
        <taxon>Pseudomonadati</taxon>
        <taxon>Bacteroidota</taxon>
        <taxon>Sphingobacteriia</taxon>
        <taxon>Sphingobacteriales</taxon>
        <taxon>Sphingobacteriaceae</taxon>
        <taxon>Pseudopedobacter</taxon>
    </lineage>
</organism>
<dbReference type="PANTHER" id="PTHR30097">
    <property type="entry name" value="CATION EFFLUX SYSTEM PROTEIN CUSB"/>
    <property type="match status" value="1"/>
</dbReference>
<dbReference type="EMBL" id="QFOI01000333">
    <property type="protein sequence ID" value="PZP44090.1"/>
    <property type="molecule type" value="Genomic_DNA"/>
</dbReference>
<dbReference type="AlphaFoldDB" id="A0A2W5ERZ6"/>
<dbReference type="NCBIfam" id="TIGR01730">
    <property type="entry name" value="RND_mfp"/>
    <property type="match status" value="1"/>
</dbReference>
<feature type="domain" description="CusB-like beta-barrel" evidence="4">
    <location>
        <begin position="235"/>
        <end position="311"/>
    </location>
</feature>
<dbReference type="Pfam" id="PF25954">
    <property type="entry name" value="Beta-barrel_RND_2"/>
    <property type="match status" value="1"/>
</dbReference>
<evidence type="ECO:0000313" key="6">
    <source>
        <dbReference type="EMBL" id="PZP44090.1"/>
    </source>
</evidence>
<feature type="domain" description="CzcB-like C-terminal circularly permuted SH3-like" evidence="5">
    <location>
        <begin position="318"/>
        <end position="373"/>
    </location>
</feature>
<evidence type="ECO:0000256" key="1">
    <source>
        <dbReference type="ARBA" id="ARBA00009477"/>
    </source>
</evidence>
<dbReference type="InterPro" id="IPR058792">
    <property type="entry name" value="Beta-barrel_RND_2"/>
</dbReference>
<gene>
    <name evidence="6" type="ORF">DI598_14930</name>
</gene>
<sequence>MTQTNKVRSNITALLLLAVTSSFLLHSCGNSKEEDHGHTAGYTIKGDTVVLTENSNIKSKLNFSTVAEQDFVMELTTAGIVRAIPTAYAEIAPPFAGRVLKSYVRLGQKVNAGSPVFEISSPDYFNSQKEYFDAKQEFRQAELNLKRQQDLLKNGVGVQRELEEAETEFTTKKSALSNASAALKIFNIDPENTVLGQALIVVSPIRGDILTNNIVIGQYLREDAEPLAIVAELSKVWIVGQVKEKDIRFIRGLDEVEVMVAAFPDRTIKGKIYHVNEIVNEETRSVEVLVECENPNHDLKPGMYVTVLFKDTPEIAILVPSKSVFQKEDKQFVFVKMDDTRFEKRQIETAGTSNGSVIVTSGLRTGEVIVSEGGSLMIRNY</sequence>
<dbReference type="Gene3D" id="2.40.420.20">
    <property type="match status" value="1"/>
</dbReference>
<dbReference type="SUPFAM" id="SSF111369">
    <property type="entry name" value="HlyD-like secretion proteins"/>
    <property type="match status" value="1"/>
</dbReference>
<dbReference type="InterPro" id="IPR051909">
    <property type="entry name" value="MFP_Cation_Efflux"/>
</dbReference>
<keyword evidence="3" id="KW-0732">Signal</keyword>
<keyword evidence="2" id="KW-0813">Transport</keyword>
<dbReference type="InterPro" id="IPR006143">
    <property type="entry name" value="RND_pump_MFP"/>
</dbReference>
<evidence type="ECO:0000256" key="3">
    <source>
        <dbReference type="SAM" id="SignalP"/>
    </source>
</evidence>
<name>A0A2W5ERZ6_9SPHI</name>
<evidence type="ECO:0000259" key="4">
    <source>
        <dbReference type="Pfam" id="PF25954"/>
    </source>
</evidence>
<evidence type="ECO:0000313" key="7">
    <source>
        <dbReference type="Proteomes" id="UP000249645"/>
    </source>
</evidence>
<dbReference type="FunFam" id="2.40.30.170:FF:000010">
    <property type="entry name" value="Efflux RND transporter periplasmic adaptor subunit"/>
    <property type="match status" value="1"/>
</dbReference>